<dbReference type="EMBL" id="FOHW01000034">
    <property type="protein sequence ID" value="SET92980.1"/>
    <property type="molecule type" value="Genomic_DNA"/>
</dbReference>
<dbReference type="Pfam" id="PF00072">
    <property type="entry name" value="Response_reg"/>
    <property type="match status" value="1"/>
</dbReference>
<keyword evidence="3 4" id="KW-0597">Phosphoprotein</keyword>
<proteinExistence type="predicted"/>
<dbReference type="SUPFAM" id="SSF52172">
    <property type="entry name" value="CheY-like"/>
    <property type="match status" value="1"/>
</dbReference>
<dbReference type="GO" id="GO:0000155">
    <property type="term" value="F:phosphorelay sensor kinase activity"/>
    <property type="evidence" value="ECO:0007669"/>
    <property type="project" value="InterPro"/>
</dbReference>
<dbReference type="InterPro" id="IPR003661">
    <property type="entry name" value="HisK_dim/P_dom"/>
</dbReference>
<dbReference type="SUPFAM" id="SSF55874">
    <property type="entry name" value="ATPase domain of HSP90 chaperone/DNA topoisomerase II/histidine kinase"/>
    <property type="match status" value="1"/>
</dbReference>
<evidence type="ECO:0000313" key="9">
    <source>
        <dbReference type="Proteomes" id="UP000182332"/>
    </source>
</evidence>
<organism evidence="8 9">
    <name type="scientific">Pseudomonas graminis</name>
    <dbReference type="NCBI Taxonomy" id="158627"/>
    <lineage>
        <taxon>Bacteria</taxon>
        <taxon>Pseudomonadati</taxon>
        <taxon>Pseudomonadota</taxon>
        <taxon>Gammaproteobacteria</taxon>
        <taxon>Pseudomonadales</taxon>
        <taxon>Pseudomonadaceae</taxon>
        <taxon>Pseudomonas</taxon>
    </lineage>
</organism>
<dbReference type="Gene3D" id="3.30.565.10">
    <property type="entry name" value="Histidine kinase-like ATPase, C-terminal domain"/>
    <property type="match status" value="1"/>
</dbReference>
<dbReference type="InterPro" id="IPR036890">
    <property type="entry name" value="HATPase_C_sf"/>
</dbReference>
<keyword evidence="5" id="KW-0812">Transmembrane</keyword>
<evidence type="ECO:0000256" key="4">
    <source>
        <dbReference type="PROSITE-ProRule" id="PRU00169"/>
    </source>
</evidence>
<feature type="transmembrane region" description="Helical" evidence="5">
    <location>
        <begin position="94"/>
        <end position="120"/>
    </location>
</feature>
<dbReference type="PANTHER" id="PTHR43065">
    <property type="entry name" value="SENSOR HISTIDINE KINASE"/>
    <property type="match status" value="1"/>
</dbReference>
<feature type="transmembrane region" description="Helical" evidence="5">
    <location>
        <begin position="132"/>
        <end position="153"/>
    </location>
</feature>
<dbReference type="Gene3D" id="1.10.287.130">
    <property type="match status" value="1"/>
</dbReference>
<dbReference type="Gene3D" id="3.40.50.2300">
    <property type="match status" value="1"/>
</dbReference>
<dbReference type="InterPro" id="IPR004358">
    <property type="entry name" value="Sig_transdc_His_kin-like_C"/>
</dbReference>
<dbReference type="SMART" id="SM00387">
    <property type="entry name" value="HATPase_c"/>
    <property type="match status" value="1"/>
</dbReference>
<dbReference type="PRINTS" id="PR00344">
    <property type="entry name" value="BCTRLSENSOR"/>
</dbReference>
<dbReference type="InterPro" id="IPR035965">
    <property type="entry name" value="PAS-like_dom_sf"/>
</dbReference>
<dbReference type="OrthoDB" id="9770473at2"/>
<dbReference type="InterPro" id="IPR036097">
    <property type="entry name" value="HisK_dim/P_sf"/>
</dbReference>
<dbReference type="PROSITE" id="PS50110">
    <property type="entry name" value="RESPONSE_REGULATORY"/>
    <property type="match status" value="1"/>
</dbReference>
<protein>
    <recommendedName>
        <fullName evidence="2">histidine kinase</fullName>
        <ecNumber evidence="2">2.7.13.3</ecNumber>
    </recommendedName>
</protein>
<dbReference type="InterPro" id="IPR011006">
    <property type="entry name" value="CheY-like_superfamily"/>
</dbReference>
<dbReference type="EC" id="2.7.13.3" evidence="2"/>
<evidence type="ECO:0000256" key="2">
    <source>
        <dbReference type="ARBA" id="ARBA00012438"/>
    </source>
</evidence>
<name>A0A1I0I8T7_9PSED</name>
<evidence type="ECO:0000256" key="5">
    <source>
        <dbReference type="SAM" id="Phobius"/>
    </source>
</evidence>
<dbReference type="InterPro" id="IPR005467">
    <property type="entry name" value="His_kinase_dom"/>
</dbReference>
<comment type="catalytic activity">
    <reaction evidence="1">
        <text>ATP + protein L-histidine = ADP + protein N-phospho-L-histidine.</text>
        <dbReference type="EC" id="2.7.13.3"/>
    </reaction>
</comment>
<evidence type="ECO:0000313" key="8">
    <source>
        <dbReference type="EMBL" id="SET92980.1"/>
    </source>
</evidence>
<feature type="domain" description="Histidine kinase" evidence="6">
    <location>
        <begin position="308"/>
        <end position="531"/>
    </location>
</feature>
<accession>A0A1I0I8T7</accession>
<dbReference type="CDD" id="cd00082">
    <property type="entry name" value="HisKA"/>
    <property type="match status" value="1"/>
</dbReference>
<keyword evidence="5" id="KW-1133">Transmembrane helix</keyword>
<feature type="transmembrane region" description="Helical" evidence="5">
    <location>
        <begin position="61"/>
        <end position="88"/>
    </location>
</feature>
<dbReference type="Pfam" id="PF02518">
    <property type="entry name" value="HATPase_c"/>
    <property type="match status" value="1"/>
</dbReference>
<dbReference type="PANTHER" id="PTHR43065:SF42">
    <property type="entry name" value="TWO-COMPONENT SENSOR PPRA"/>
    <property type="match status" value="1"/>
</dbReference>
<dbReference type="SMART" id="SM00448">
    <property type="entry name" value="REC"/>
    <property type="match status" value="1"/>
</dbReference>
<dbReference type="Gene3D" id="3.30.450.20">
    <property type="entry name" value="PAS domain"/>
    <property type="match status" value="1"/>
</dbReference>
<sequence>MQPALWPIALTPCSLTLMHDLPGVPESTDWTLGAHLISILSSRLERVRRFARTRRSKPARYAGALLIVMLCCALRSLLPFTALPYLFFIPGLMFIGFCFGVGPSAFGCVLAVLTAQYFFIGEIGFNDGFSTWASSASFALVTFGMSVICALFQKSLNALSDLNDRLELEVERRTLERDGIWNVSPDLICMLSERGEVVAMNPSWQTETGHAEHALKDGAFFSFISPSQLSDALRRLSELPVAELDSQGPRSNGTPLHLNWRIARREGHYFAVARDISLQKEREEAFEEVRSQLQQSQKMEAVGQLTGGLAHDFNNLLTVITSSLDMLEQRLAQGRHAELQRYVGLARNASDRAASLTHRLLAYARRQTLASTVIDPALLVQEMEDLISRTLTPRIALEVLAAKDAVLCFCDAHQLENALLNLCINARDAMPQGGRLQIEVTAVRIEPAHATGTLSAGGYARFSVSDTGTGMPRSVLERAFDPFFTTKPLGSGTGLGLSMVHGFARQSSGDVQIESQVGKGTTVNLFLPLHQGTAPAPGVVSPTAAEDKAHTLSGSILVVDDEDAIRDLISETLLDMGYQVAKAATAAQALQQLERLPEVSLLITDIGLAGGMSGDELAVAALDARPTLKVLFISGFAENSIPAIALKSGQTELLLKPFAMKHLKTLTQQLLTSG</sequence>
<feature type="domain" description="Response regulatory" evidence="7">
    <location>
        <begin position="555"/>
        <end position="671"/>
    </location>
</feature>
<gene>
    <name evidence="8" type="ORF">SAMN05216197_1345</name>
</gene>
<dbReference type="SUPFAM" id="SSF55785">
    <property type="entry name" value="PYP-like sensor domain (PAS domain)"/>
    <property type="match status" value="1"/>
</dbReference>
<dbReference type="InterPro" id="IPR001789">
    <property type="entry name" value="Sig_transdc_resp-reg_receiver"/>
</dbReference>
<dbReference type="SUPFAM" id="SSF47384">
    <property type="entry name" value="Homodimeric domain of signal transducing histidine kinase"/>
    <property type="match status" value="1"/>
</dbReference>
<dbReference type="Pfam" id="PF00512">
    <property type="entry name" value="HisKA"/>
    <property type="match status" value="1"/>
</dbReference>
<evidence type="ECO:0000259" key="6">
    <source>
        <dbReference type="PROSITE" id="PS50109"/>
    </source>
</evidence>
<keyword evidence="5" id="KW-0472">Membrane</keyword>
<evidence type="ECO:0000256" key="3">
    <source>
        <dbReference type="ARBA" id="ARBA00022553"/>
    </source>
</evidence>
<evidence type="ECO:0000256" key="1">
    <source>
        <dbReference type="ARBA" id="ARBA00000085"/>
    </source>
</evidence>
<dbReference type="PROSITE" id="PS50109">
    <property type="entry name" value="HIS_KIN"/>
    <property type="match status" value="1"/>
</dbReference>
<evidence type="ECO:0000259" key="7">
    <source>
        <dbReference type="PROSITE" id="PS50110"/>
    </source>
</evidence>
<reference evidence="8 9" key="1">
    <citation type="submission" date="2016-10" db="EMBL/GenBank/DDBJ databases">
        <authorList>
            <person name="de Groot N.N."/>
        </authorList>
    </citation>
    <scope>NUCLEOTIDE SEQUENCE [LARGE SCALE GENOMIC DNA]</scope>
    <source>
        <strain evidence="8 9">DSM 11363</strain>
    </source>
</reference>
<dbReference type="Proteomes" id="UP000182332">
    <property type="component" value="Unassembled WGS sequence"/>
</dbReference>
<dbReference type="SMART" id="SM00388">
    <property type="entry name" value="HisKA"/>
    <property type="match status" value="1"/>
</dbReference>
<dbReference type="InterPro" id="IPR003594">
    <property type="entry name" value="HATPase_dom"/>
</dbReference>
<feature type="modified residue" description="4-aspartylphosphate" evidence="4">
    <location>
        <position position="605"/>
    </location>
</feature>
<dbReference type="AlphaFoldDB" id="A0A1I0I8T7"/>